<comment type="caution">
    <text evidence="1">The sequence shown here is derived from an EMBL/GenBank/DDBJ whole genome shotgun (WGS) entry which is preliminary data.</text>
</comment>
<proteinExistence type="predicted"/>
<dbReference type="Proteomes" id="UP000800093">
    <property type="component" value="Unassembled WGS sequence"/>
</dbReference>
<protein>
    <submittedName>
        <fullName evidence="1">Uncharacterized protein</fullName>
    </submittedName>
</protein>
<evidence type="ECO:0000313" key="2">
    <source>
        <dbReference type="Proteomes" id="UP000800093"/>
    </source>
</evidence>
<reference evidence="2" key="1">
    <citation type="journal article" date="2020" name="Stud. Mycol.">
        <title>101 Dothideomycetes genomes: A test case for predicting lifestyles and emergence of pathogens.</title>
        <authorList>
            <person name="Haridas S."/>
            <person name="Albert R."/>
            <person name="Binder M."/>
            <person name="Bloem J."/>
            <person name="LaButti K."/>
            <person name="Salamov A."/>
            <person name="Andreopoulos B."/>
            <person name="Baker S."/>
            <person name="Barry K."/>
            <person name="Bills G."/>
            <person name="Bluhm B."/>
            <person name="Cannon C."/>
            <person name="Castanera R."/>
            <person name="Culley D."/>
            <person name="Daum C."/>
            <person name="Ezra D."/>
            <person name="Gonzalez J."/>
            <person name="Henrissat B."/>
            <person name="Kuo A."/>
            <person name="Liang C."/>
            <person name="Lipzen A."/>
            <person name="Lutzoni F."/>
            <person name="Magnuson J."/>
            <person name="Mondo S."/>
            <person name="Nolan M."/>
            <person name="Ohm R."/>
            <person name="Pangilinan J."/>
            <person name="Park H.-J."/>
            <person name="Ramirez L."/>
            <person name="Alfaro M."/>
            <person name="Sun H."/>
            <person name="Tritt A."/>
            <person name="Yoshinaga Y."/>
            <person name="Zwiers L.-H."/>
            <person name="Turgeon B."/>
            <person name="Goodwin S."/>
            <person name="Spatafora J."/>
            <person name="Crous P."/>
            <person name="Grigoriev I."/>
        </authorList>
    </citation>
    <scope>NUCLEOTIDE SEQUENCE [LARGE SCALE GENOMIC DNA]</scope>
    <source>
        <strain evidence="2">CBS 304.66</strain>
    </source>
</reference>
<dbReference type="AlphaFoldDB" id="A0A9P4KBC3"/>
<gene>
    <name evidence="1" type="ORF">CC78DRAFT_617641</name>
</gene>
<organism evidence="1 2">
    <name type="scientific">Lojkania enalia</name>
    <dbReference type="NCBI Taxonomy" id="147567"/>
    <lineage>
        <taxon>Eukaryota</taxon>
        <taxon>Fungi</taxon>
        <taxon>Dikarya</taxon>
        <taxon>Ascomycota</taxon>
        <taxon>Pezizomycotina</taxon>
        <taxon>Dothideomycetes</taxon>
        <taxon>Pleosporomycetidae</taxon>
        <taxon>Pleosporales</taxon>
        <taxon>Pleosporales incertae sedis</taxon>
        <taxon>Lojkania</taxon>
    </lineage>
</organism>
<name>A0A9P4KBC3_9PLEO</name>
<sequence length="269" mass="30585">MCVIHSVKYECGHTLHTFIEHCSSVSWQKDANAFRHIPRNRIPGYCLGKLEFAHGPDQPALFCSDICPQAQAFEATRTHFKTINAEIQALDIRLEVIHACVARIAHSPSTAPKYDFRHLRKLGWDPELLKEMCEAALASLHPLLNTWNEKREAAIADVYNACRTQESCIRTFSVTAINSSHVTRDLVNVDIRSMAELGESWVAQLYELVAEIERRASEACLEKLGWKLPEENNEQCQRLREWTKWKEGIVSGSRMDGAFCVVNDMDTAE</sequence>
<evidence type="ECO:0000313" key="1">
    <source>
        <dbReference type="EMBL" id="KAF2263380.1"/>
    </source>
</evidence>
<dbReference type="EMBL" id="ML986626">
    <property type="protein sequence ID" value="KAF2263380.1"/>
    <property type="molecule type" value="Genomic_DNA"/>
</dbReference>
<dbReference type="OrthoDB" id="3798320at2759"/>
<accession>A0A9P4KBC3</accession>
<keyword evidence="2" id="KW-1185">Reference proteome</keyword>